<feature type="coiled-coil region" evidence="1">
    <location>
        <begin position="218"/>
        <end position="279"/>
    </location>
</feature>
<dbReference type="WBParaSite" id="TMUE_3000014092.1">
    <property type="protein sequence ID" value="TMUE_3000014092.1"/>
    <property type="gene ID" value="WBGene00292804"/>
</dbReference>
<evidence type="ECO:0000313" key="2">
    <source>
        <dbReference type="Proteomes" id="UP000046395"/>
    </source>
</evidence>
<keyword evidence="1" id="KW-0175">Coiled coil</keyword>
<feature type="coiled-coil region" evidence="1">
    <location>
        <begin position="35"/>
        <end position="83"/>
    </location>
</feature>
<dbReference type="Proteomes" id="UP000046395">
    <property type="component" value="Unassembled WGS sequence"/>
</dbReference>
<evidence type="ECO:0000313" key="3">
    <source>
        <dbReference type="WBParaSite" id="TMUE_3000014092.1"/>
    </source>
</evidence>
<sequence>MAEKQNSSRDRLADEDTGYFSRAIEQSAEHRDSLNRLLLGQIELLRQENARLKSEIEAGAAEIQRLKLQINSLRAEMVSKEGEQTDEINDASAPNTGLTPFRNMTRQLVQENLNLRKELMGVTPEGIEDTSLCANCVRLRKQKDRQAMYYAKKLAEAKQLGAQHAVVIKLLQSEGSRLQRQISALERSYAESMAKVKLAALAYKSRSTRAEKVQQTTIRSLETEIAEFRKRLAKIEFTKFTELCCLLDANQRANVDQELRSLDDQIRAMSKDVEKLESLQSGNG</sequence>
<proteinExistence type="predicted"/>
<keyword evidence="2" id="KW-1185">Reference proteome</keyword>
<accession>A0A5S6R4H7</accession>
<evidence type="ECO:0000256" key="1">
    <source>
        <dbReference type="SAM" id="Coils"/>
    </source>
</evidence>
<dbReference type="AlphaFoldDB" id="A0A5S6R4H7"/>
<name>A0A5S6R4H7_TRIMR</name>
<protein>
    <submittedName>
        <fullName evidence="3">Uncharacterized protein</fullName>
    </submittedName>
</protein>
<organism evidence="2 3">
    <name type="scientific">Trichuris muris</name>
    <name type="common">Mouse whipworm</name>
    <dbReference type="NCBI Taxonomy" id="70415"/>
    <lineage>
        <taxon>Eukaryota</taxon>
        <taxon>Metazoa</taxon>
        <taxon>Ecdysozoa</taxon>
        <taxon>Nematoda</taxon>
        <taxon>Enoplea</taxon>
        <taxon>Dorylaimia</taxon>
        <taxon>Trichinellida</taxon>
        <taxon>Trichuridae</taxon>
        <taxon>Trichuris</taxon>
    </lineage>
</organism>
<reference evidence="3" key="1">
    <citation type="submission" date="2019-12" db="UniProtKB">
        <authorList>
            <consortium name="WormBaseParasite"/>
        </authorList>
    </citation>
    <scope>IDENTIFICATION</scope>
</reference>